<dbReference type="Proteomes" id="UP000027822">
    <property type="component" value="Unassembled WGS sequence"/>
</dbReference>
<feature type="domain" description="ABC transmembrane type-1" evidence="8">
    <location>
        <begin position="94"/>
        <end position="292"/>
    </location>
</feature>
<evidence type="ECO:0000256" key="7">
    <source>
        <dbReference type="RuleBase" id="RU363032"/>
    </source>
</evidence>
<evidence type="ECO:0000256" key="2">
    <source>
        <dbReference type="ARBA" id="ARBA00022448"/>
    </source>
</evidence>
<feature type="transmembrane region" description="Helical" evidence="7">
    <location>
        <begin position="7"/>
        <end position="30"/>
    </location>
</feature>
<dbReference type="GO" id="GO:0055085">
    <property type="term" value="P:transmembrane transport"/>
    <property type="evidence" value="ECO:0007669"/>
    <property type="project" value="InterPro"/>
</dbReference>
<dbReference type="GO" id="GO:0005886">
    <property type="term" value="C:plasma membrane"/>
    <property type="evidence" value="ECO:0007669"/>
    <property type="project" value="UniProtKB-SubCell"/>
</dbReference>
<dbReference type="OrthoDB" id="2958608at2"/>
<comment type="subcellular location">
    <subcellularLocation>
        <location evidence="1 7">Cell membrane</location>
        <topology evidence="1 7">Multi-pass membrane protein</topology>
    </subcellularLocation>
</comment>
<evidence type="ECO:0000256" key="4">
    <source>
        <dbReference type="ARBA" id="ARBA00022692"/>
    </source>
</evidence>
<feature type="transmembrane region" description="Helical" evidence="7">
    <location>
        <begin position="134"/>
        <end position="156"/>
    </location>
</feature>
<dbReference type="InterPro" id="IPR000515">
    <property type="entry name" value="MetI-like"/>
</dbReference>
<keyword evidence="2 7" id="KW-0813">Transport</keyword>
<dbReference type="AlphaFoldDB" id="A0A073JTK6"/>
<evidence type="ECO:0000259" key="8">
    <source>
        <dbReference type="PROSITE" id="PS50928"/>
    </source>
</evidence>
<dbReference type="eggNOG" id="COG0601">
    <property type="taxonomic scope" value="Bacteria"/>
</dbReference>
<keyword evidence="6 7" id="KW-0472">Membrane</keyword>
<dbReference type="Gene3D" id="1.10.3720.10">
    <property type="entry name" value="MetI-like"/>
    <property type="match status" value="1"/>
</dbReference>
<feature type="transmembrane region" description="Helical" evidence="7">
    <location>
        <begin position="272"/>
        <end position="295"/>
    </location>
</feature>
<gene>
    <name evidence="9" type="ORF">BAMA_11820</name>
</gene>
<evidence type="ECO:0000313" key="10">
    <source>
        <dbReference type="Proteomes" id="UP000027822"/>
    </source>
</evidence>
<keyword evidence="4 7" id="KW-0812">Transmembrane</keyword>
<dbReference type="SUPFAM" id="SSF161098">
    <property type="entry name" value="MetI-like"/>
    <property type="match status" value="1"/>
</dbReference>
<evidence type="ECO:0000313" key="9">
    <source>
        <dbReference type="EMBL" id="KEK17650.1"/>
    </source>
</evidence>
<evidence type="ECO:0000256" key="3">
    <source>
        <dbReference type="ARBA" id="ARBA00022475"/>
    </source>
</evidence>
<feature type="transmembrane region" description="Helical" evidence="7">
    <location>
        <begin position="226"/>
        <end position="252"/>
    </location>
</feature>
<protein>
    <recommendedName>
        <fullName evidence="8">ABC transmembrane type-1 domain-containing protein</fullName>
    </recommendedName>
</protein>
<accession>A0A073JTK6</accession>
<comment type="similarity">
    <text evidence="7">Belongs to the binding-protein-dependent transport system permease family.</text>
</comment>
<evidence type="ECO:0000256" key="5">
    <source>
        <dbReference type="ARBA" id="ARBA00022989"/>
    </source>
</evidence>
<dbReference type="PROSITE" id="PS50928">
    <property type="entry name" value="ABC_TM1"/>
    <property type="match status" value="1"/>
</dbReference>
<keyword evidence="3" id="KW-1003">Cell membrane</keyword>
<proteinExistence type="inferred from homology"/>
<dbReference type="EMBL" id="JOTN01000024">
    <property type="protein sequence ID" value="KEK17650.1"/>
    <property type="molecule type" value="Genomic_DNA"/>
</dbReference>
<dbReference type="Pfam" id="PF00528">
    <property type="entry name" value="BPD_transp_1"/>
    <property type="match status" value="1"/>
</dbReference>
<feature type="transmembrane region" description="Helical" evidence="7">
    <location>
        <begin position="94"/>
        <end position="122"/>
    </location>
</feature>
<evidence type="ECO:0000256" key="1">
    <source>
        <dbReference type="ARBA" id="ARBA00004651"/>
    </source>
</evidence>
<dbReference type="InterPro" id="IPR035906">
    <property type="entry name" value="MetI-like_sf"/>
</dbReference>
<feature type="transmembrane region" description="Helical" evidence="7">
    <location>
        <begin position="176"/>
        <end position="198"/>
    </location>
</feature>
<organism evidence="9 10">
    <name type="scientific">Bacillus manliponensis</name>
    <dbReference type="NCBI Taxonomy" id="574376"/>
    <lineage>
        <taxon>Bacteria</taxon>
        <taxon>Bacillati</taxon>
        <taxon>Bacillota</taxon>
        <taxon>Bacilli</taxon>
        <taxon>Bacillales</taxon>
        <taxon>Bacillaceae</taxon>
        <taxon>Bacillus</taxon>
        <taxon>Bacillus cereus group</taxon>
    </lineage>
</organism>
<dbReference type="PANTHER" id="PTHR30465">
    <property type="entry name" value="INNER MEMBRANE ABC TRANSPORTER"/>
    <property type="match status" value="1"/>
</dbReference>
<dbReference type="STRING" id="574376.BAMA_11820"/>
<evidence type="ECO:0000256" key="6">
    <source>
        <dbReference type="ARBA" id="ARBA00023136"/>
    </source>
</evidence>
<reference evidence="9 10" key="1">
    <citation type="submission" date="2014-06" db="EMBL/GenBank/DDBJ databases">
        <title>Draft genome sequence of Bacillus manliponensis JCM 15802 (MCCC 1A00708).</title>
        <authorList>
            <person name="Lai Q."/>
            <person name="Liu Y."/>
            <person name="Shao Z."/>
        </authorList>
    </citation>
    <scope>NUCLEOTIDE SEQUENCE [LARGE SCALE GENOMIC DNA]</scope>
    <source>
        <strain evidence="9 10">JCM 15802</strain>
    </source>
</reference>
<comment type="caution">
    <text evidence="9">The sequence shown here is derived from an EMBL/GenBank/DDBJ whole genome shotgun (WGS) entry which is preliminary data.</text>
</comment>
<keyword evidence="5 7" id="KW-1133">Transmembrane helix</keyword>
<dbReference type="CDD" id="cd06261">
    <property type="entry name" value="TM_PBP2"/>
    <property type="match status" value="1"/>
</dbReference>
<dbReference type="PANTHER" id="PTHR30465:SF44">
    <property type="entry name" value="ABC-TYPE DIPEPTIDE_OLIGOPEPTIDE TRANSPORT SYSTEM, PERMEASE COMPONENT"/>
    <property type="match status" value="1"/>
</dbReference>
<sequence>MVRKIMSVIATILCMMLVFTAMVSLPALFIKGKQVGIYVGGFFKEYIDVILKLLHPEQLKINTVMQIDTIINGVQIFKMKAREFPLFPFVLEPYMYSMFLLIGSLFLAIVVSFSCSVIVTLLSKRLQQVVKTIFSFLKTVPDVFLIFFVQLFIISIYRNTGLLPLNPISSMQNTSIILPILVLSIIPTISLFQFQLLLMEEEKNKEYVTYAKAKGFSERYIMFQHILRNIIVSLLNHIESILLALVTSILVFEYLFHIKGLFSLLINGQDPAVVVYLLLLFVSPIYGVIVVVNWLRRTVYA</sequence>
<name>A0A073JTK6_9BACI</name>
<keyword evidence="10" id="KW-1185">Reference proteome</keyword>